<evidence type="ECO:0008006" key="4">
    <source>
        <dbReference type="Google" id="ProtNLM"/>
    </source>
</evidence>
<dbReference type="RefSeq" id="WP_189124611.1">
    <property type="nucleotide sequence ID" value="NZ_BMNH01000007.1"/>
</dbReference>
<dbReference type="InterPro" id="IPR021401">
    <property type="entry name" value="DUF3040"/>
</dbReference>
<sequence length="74" mass="8075">MSLSERERRILAEIEHALLADDPALAKRIAKINRAGAAGHSVPRLRLWVTGRVWLIVVCSLVVVVLLVVAVLVA</sequence>
<organism evidence="2 3">
    <name type="scientific">Nonomuraea cavernae</name>
    <dbReference type="NCBI Taxonomy" id="2045107"/>
    <lineage>
        <taxon>Bacteria</taxon>
        <taxon>Bacillati</taxon>
        <taxon>Actinomycetota</taxon>
        <taxon>Actinomycetes</taxon>
        <taxon>Streptosporangiales</taxon>
        <taxon>Streptosporangiaceae</taxon>
        <taxon>Nonomuraea</taxon>
    </lineage>
</organism>
<protein>
    <recommendedName>
        <fullName evidence="4">DUF3040 domain-containing protein</fullName>
    </recommendedName>
</protein>
<dbReference type="Proteomes" id="UP000646523">
    <property type="component" value="Unassembled WGS sequence"/>
</dbReference>
<proteinExistence type="predicted"/>
<keyword evidence="1" id="KW-0812">Transmembrane</keyword>
<reference evidence="2" key="2">
    <citation type="submission" date="2020-09" db="EMBL/GenBank/DDBJ databases">
        <authorList>
            <person name="Sun Q."/>
            <person name="Zhou Y."/>
        </authorList>
    </citation>
    <scope>NUCLEOTIDE SEQUENCE</scope>
    <source>
        <strain evidence="2">CGMCC 4.7368</strain>
    </source>
</reference>
<dbReference type="EMBL" id="BMNH01000007">
    <property type="protein sequence ID" value="GGO69001.1"/>
    <property type="molecule type" value="Genomic_DNA"/>
</dbReference>
<dbReference type="Pfam" id="PF11239">
    <property type="entry name" value="DUF3040"/>
    <property type="match status" value="1"/>
</dbReference>
<accession>A0A917YXI7</accession>
<comment type="caution">
    <text evidence="2">The sequence shown here is derived from an EMBL/GenBank/DDBJ whole genome shotgun (WGS) entry which is preliminary data.</text>
</comment>
<reference evidence="2" key="1">
    <citation type="journal article" date="2014" name="Int. J. Syst. Evol. Microbiol.">
        <title>Complete genome sequence of Corynebacterium casei LMG S-19264T (=DSM 44701T), isolated from a smear-ripened cheese.</title>
        <authorList>
            <consortium name="US DOE Joint Genome Institute (JGI-PGF)"/>
            <person name="Walter F."/>
            <person name="Albersmeier A."/>
            <person name="Kalinowski J."/>
            <person name="Ruckert C."/>
        </authorList>
    </citation>
    <scope>NUCLEOTIDE SEQUENCE</scope>
    <source>
        <strain evidence="2">CGMCC 4.7368</strain>
    </source>
</reference>
<gene>
    <name evidence="2" type="ORF">GCM10012289_29040</name>
</gene>
<evidence type="ECO:0000313" key="2">
    <source>
        <dbReference type="EMBL" id="GGO69001.1"/>
    </source>
</evidence>
<keyword evidence="1" id="KW-0472">Membrane</keyword>
<dbReference type="AlphaFoldDB" id="A0A917YXI7"/>
<keyword evidence="1" id="KW-1133">Transmembrane helix</keyword>
<evidence type="ECO:0000256" key="1">
    <source>
        <dbReference type="SAM" id="Phobius"/>
    </source>
</evidence>
<keyword evidence="3" id="KW-1185">Reference proteome</keyword>
<name>A0A917YXI7_9ACTN</name>
<feature type="transmembrane region" description="Helical" evidence="1">
    <location>
        <begin position="53"/>
        <end position="73"/>
    </location>
</feature>
<evidence type="ECO:0000313" key="3">
    <source>
        <dbReference type="Proteomes" id="UP000646523"/>
    </source>
</evidence>